<proteinExistence type="predicted"/>
<dbReference type="OrthoDB" id="2363045at2759"/>
<keyword evidence="2" id="KW-1185">Reference proteome</keyword>
<dbReference type="AlphaFoldDB" id="A0A9W4WU04"/>
<accession>A0A9W4WU04</accession>
<name>A0A9W4WU04_9GLOM</name>
<comment type="caution">
    <text evidence="1">The sequence shown here is derived from an EMBL/GenBank/DDBJ whole genome shotgun (WGS) entry which is preliminary data.</text>
</comment>
<sequence length="73" mass="8609">MTADLVHIDISLNYEIVSYDLYREPDVLEKFVTKIKKKLLNIQTDLSNTFLKSLSEALQKFEEAKYRLLEVNE</sequence>
<protein>
    <submittedName>
        <fullName evidence="1">6452_t:CDS:1</fullName>
    </submittedName>
</protein>
<organism evidence="1 2">
    <name type="scientific">Funneliformis geosporum</name>
    <dbReference type="NCBI Taxonomy" id="1117311"/>
    <lineage>
        <taxon>Eukaryota</taxon>
        <taxon>Fungi</taxon>
        <taxon>Fungi incertae sedis</taxon>
        <taxon>Mucoromycota</taxon>
        <taxon>Glomeromycotina</taxon>
        <taxon>Glomeromycetes</taxon>
        <taxon>Glomerales</taxon>
        <taxon>Glomeraceae</taxon>
        <taxon>Funneliformis</taxon>
    </lineage>
</organism>
<dbReference type="Proteomes" id="UP001153678">
    <property type="component" value="Unassembled WGS sequence"/>
</dbReference>
<evidence type="ECO:0000313" key="1">
    <source>
        <dbReference type="EMBL" id="CAI2178851.1"/>
    </source>
</evidence>
<reference evidence="1" key="1">
    <citation type="submission" date="2022-08" db="EMBL/GenBank/DDBJ databases">
        <authorList>
            <person name="Kallberg Y."/>
            <person name="Tangrot J."/>
            <person name="Rosling A."/>
        </authorList>
    </citation>
    <scope>NUCLEOTIDE SEQUENCE</scope>
    <source>
        <strain evidence="1">Wild A</strain>
    </source>
</reference>
<gene>
    <name evidence="1" type="ORF">FWILDA_LOCUS8795</name>
</gene>
<dbReference type="EMBL" id="CAMKVN010001935">
    <property type="protein sequence ID" value="CAI2178851.1"/>
    <property type="molecule type" value="Genomic_DNA"/>
</dbReference>
<evidence type="ECO:0000313" key="2">
    <source>
        <dbReference type="Proteomes" id="UP001153678"/>
    </source>
</evidence>